<dbReference type="InterPro" id="IPR006156">
    <property type="entry name" value="Dihydroneopterin_aldolase"/>
</dbReference>
<evidence type="ECO:0000313" key="10">
    <source>
        <dbReference type="Proteomes" id="UP000218811"/>
    </source>
</evidence>
<dbReference type="NCBIfam" id="TIGR00526">
    <property type="entry name" value="folB_dom"/>
    <property type="match status" value="2"/>
</dbReference>
<accession>A0A2H3JYG9</accession>
<dbReference type="InterPro" id="IPR043133">
    <property type="entry name" value="GTP-CH-I_C/QueF"/>
</dbReference>
<evidence type="ECO:0000256" key="2">
    <source>
        <dbReference type="ARBA" id="ARBA00005013"/>
    </source>
</evidence>
<dbReference type="PANTHER" id="PTHR42844:SF1">
    <property type="entry name" value="DIHYDRONEOPTERIN ALDOLASE 1-RELATED"/>
    <property type="match status" value="1"/>
</dbReference>
<evidence type="ECO:0000256" key="5">
    <source>
        <dbReference type="ARBA" id="ARBA00022909"/>
    </source>
</evidence>
<comment type="catalytic activity">
    <reaction evidence="1">
        <text>7,8-dihydroneopterin = 6-hydroxymethyl-7,8-dihydropterin + glycolaldehyde</text>
        <dbReference type="Rhea" id="RHEA:10540"/>
        <dbReference type="ChEBI" id="CHEBI:17001"/>
        <dbReference type="ChEBI" id="CHEBI:17071"/>
        <dbReference type="ChEBI" id="CHEBI:44841"/>
        <dbReference type="EC" id="4.1.2.25"/>
    </reaction>
</comment>
<dbReference type="STRING" id="742152.A0A2H3JYG9"/>
<name>A0A2H3JYG9_WOLCO</name>
<evidence type="ECO:0000256" key="7">
    <source>
        <dbReference type="ARBA" id="ARBA00032903"/>
    </source>
</evidence>
<dbReference type="OMA" id="PCLIGVN"/>
<dbReference type="InterPro" id="IPR006157">
    <property type="entry name" value="FolB_dom"/>
</dbReference>
<dbReference type="EMBL" id="KB468135">
    <property type="protein sequence ID" value="PCH42918.1"/>
    <property type="molecule type" value="Genomic_DNA"/>
</dbReference>
<feature type="domain" description="Dihydroneopterin aldolase/epimerase" evidence="8">
    <location>
        <begin position="151"/>
        <end position="256"/>
    </location>
</feature>
<comment type="pathway">
    <text evidence="2">Cofactor biosynthesis; tetrahydrofolate biosynthesis; 2-amino-4-hydroxy-6-hydroxymethyl-7,8-dihydropteridine diphosphate from 7,8-dihydroneopterin triphosphate: step 3/4.</text>
</comment>
<protein>
    <recommendedName>
        <fullName evidence="4">dihydroneopterin aldolase</fullName>
        <ecNumber evidence="4">4.1.2.25</ecNumber>
    </recommendedName>
    <alternativeName>
        <fullName evidence="7">7,8-dihydroneopterin aldolase</fullName>
    </alternativeName>
</protein>
<gene>
    <name evidence="9" type="ORF">WOLCODRAFT_102787</name>
</gene>
<sequence length="262" mass="29067">MNSSFLRPDVGNADIVFIDSIEVSANIGADWWGRNRPQPLAVSVYLCLPPRQLDRAGATDDVRDTVHYGHICKSITEFVENTHKANLQFEGPFDFSRKIAQLVSGVSVRAASQIHVRIASSKIIPLANNIMFDATYTDPIESYQVKETVQVSIEGLVLSVIIGVNSPERVARQRVIINFSVREFRGHQSPPVDYQALVATITKTYEASSYLTLEKFVYEMLRLICLTSPSVESATVRAEKPSALAFARTAGVQMTRTRASFV</sequence>
<proteinExistence type="inferred from homology"/>
<evidence type="ECO:0000256" key="3">
    <source>
        <dbReference type="ARBA" id="ARBA00005708"/>
    </source>
</evidence>
<dbReference type="SUPFAM" id="SSF55620">
    <property type="entry name" value="Tetrahydrobiopterin biosynthesis enzymes-like"/>
    <property type="match status" value="2"/>
</dbReference>
<feature type="domain" description="Dihydroneopterin aldolase/epimerase" evidence="8">
    <location>
        <begin position="16"/>
        <end position="136"/>
    </location>
</feature>
<evidence type="ECO:0000256" key="6">
    <source>
        <dbReference type="ARBA" id="ARBA00023239"/>
    </source>
</evidence>
<evidence type="ECO:0000313" key="9">
    <source>
        <dbReference type="EMBL" id="PCH42918.1"/>
    </source>
</evidence>
<dbReference type="GO" id="GO:0046656">
    <property type="term" value="P:folic acid biosynthetic process"/>
    <property type="evidence" value="ECO:0007669"/>
    <property type="project" value="UniProtKB-KW"/>
</dbReference>
<dbReference type="GO" id="GO:0004150">
    <property type="term" value="F:dihydroneopterin aldolase activity"/>
    <property type="evidence" value="ECO:0007669"/>
    <property type="project" value="UniProtKB-EC"/>
</dbReference>
<keyword evidence="5" id="KW-0289">Folate biosynthesis</keyword>
<dbReference type="OrthoDB" id="5425486at2759"/>
<dbReference type="EC" id="4.1.2.25" evidence="4"/>
<evidence type="ECO:0000256" key="1">
    <source>
        <dbReference type="ARBA" id="ARBA00001353"/>
    </source>
</evidence>
<keyword evidence="6" id="KW-0456">Lyase</keyword>
<dbReference type="Pfam" id="PF02152">
    <property type="entry name" value="FolB"/>
    <property type="match status" value="2"/>
</dbReference>
<organism evidence="9 10">
    <name type="scientific">Wolfiporia cocos (strain MD-104)</name>
    <name type="common">Brown rot fungus</name>
    <dbReference type="NCBI Taxonomy" id="742152"/>
    <lineage>
        <taxon>Eukaryota</taxon>
        <taxon>Fungi</taxon>
        <taxon>Dikarya</taxon>
        <taxon>Basidiomycota</taxon>
        <taxon>Agaricomycotina</taxon>
        <taxon>Agaricomycetes</taxon>
        <taxon>Polyporales</taxon>
        <taxon>Phaeolaceae</taxon>
        <taxon>Wolfiporia</taxon>
    </lineage>
</organism>
<dbReference type="AlphaFoldDB" id="A0A2H3JYG9"/>
<comment type="similarity">
    <text evidence="3">Belongs to the DHNA family.</text>
</comment>
<dbReference type="GO" id="GO:0005737">
    <property type="term" value="C:cytoplasm"/>
    <property type="evidence" value="ECO:0007669"/>
    <property type="project" value="TreeGrafter"/>
</dbReference>
<evidence type="ECO:0000259" key="8">
    <source>
        <dbReference type="SMART" id="SM00905"/>
    </source>
</evidence>
<dbReference type="Proteomes" id="UP000218811">
    <property type="component" value="Unassembled WGS sequence"/>
</dbReference>
<dbReference type="Gene3D" id="3.30.1130.10">
    <property type="match status" value="2"/>
</dbReference>
<evidence type="ECO:0000256" key="4">
    <source>
        <dbReference type="ARBA" id="ARBA00013043"/>
    </source>
</evidence>
<dbReference type="SMART" id="SM00905">
    <property type="entry name" value="FolB"/>
    <property type="match status" value="2"/>
</dbReference>
<dbReference type="PANTHER" id="PTHR42844">
    <property type="entry name" value="DIHYDRONEOPTERIN ALDOLASE 1-RELATED"/>
    <property type="match status" value="1"/>
</dbReference>
<keyword evidence="10" id="KW-1185">Reference proteome</keyword>
<reference evidence="9 10" key="1">
    <citation type="journal article" date="2012" name="Science">
        <title>The Paleozoic origin of enzymatic lignin decomposition reconstructed from 31 fungal genomes.</title>
        <authorList>
            <person name="Floudas D."/>
            <person name="Binder M."/>
            <person name="Riley R."/>
            <person name="Barry K."/>
            <person name="Blanchette R.A."/>
            <person name="Henrissat B."/>
            <person name="Martinez A.T."/>
            <person name="Otillar R."/>
            <person name="Spatafora J.W."/>
            <person name="Yadav J.S."/>
            <person name="Aerts A."/>
            <person name="Benoit I."/>
            <person name="Boyd A."/>
            <person name="Carlson A."/>
            <person name="Copeland A."/>
            <person name="Coutinho P.M."/>
            <person name="de Vries R.P."/>
            <person name="Ferreira P."/>
            <person name="Findley K."/>
            <person name="Foster B."/>
            <person name="Gaskell J."/>
            <person name="Glotzer D."/>
            <person name="Gorecki P."/>
            <person name="Heitman J."/>
            <person name="Hesse C."/>
            <person name="Hori C."/>
            <person name="Igarashi K."/>
            <person name="Jurgens J.A."/>
            <person name="Kallen N."/>
            <person name="Kersten P."/>
            <person name="Kohler A."/>
            <person name="Kuees U."/>
            <person name="Kumar T.K.A."/>
            <person name="Kuo A."/>
            <person name="LaButti K."/>
            <person name="Larrondo L.F."/>
            <person name="Lindquist E."/>
            <person name="Ling A."/>
            <person name="Lombard V."/>
            <person name="Lucas S."/>
            <person name="Lundell T."/>
            <person name="Martin R."/>
            <person name="McLaughlin D.J."/>
            <person name="Morgenstern I."/>
            <person name="Morin E."/>
            <person name="Murat C."/>
            <person name="Nagy L.G."/>
            <person name="Nolan M."/>
            <person name="Ohm R.A."/>
            <person name="Patyshakuliyeva A."/>
            <person name="Rokas A."/>
            <person name="Ruiz-Duenas F.J."/>
            <person name="Sabat G."/>
            <person name="Salamov A."/>
            <person name="Samejima M."/>
            <person name="Schmutz J."/>
            <person name="Slot J.C."/>
            <person name="St John F."/>
            <person name="Stenlid J."/>
            <person name="Sun H."/>
            <person name="Sun S."/>
            <person name="Syed K."/>
            <person name="Tsang A."/>
            <person name="Wiebenga A."/>
            <person name="Young D."/>
            <person name="Pisabarro A."/>
            <person name="Eastwood D.C."/>
            <person name="Martin F."/>
            <person name="Cullen D."/>
            <person name="Grigoriev I.V."/>
            <person name="Hibbett D.S."/>
        </authorList>
    </citation>
    <scope>NUCLEOTIDE SEQUENCE [LARGE SCALE GENOMIC DNA]</scope>
    <source>
        <strain evidence="9 10">MD-104</strain>
    </source>
</reference>